<dbReference type="InterPro" id="IPR051603">
    <property type="entry name" value="Zinc-ADH_QOR/CCCR"/>
</dbReference>
<sequence>MSPVPATALRFHEYGEPADVLRLDTIEVADPAAGRVRVRVTAVGLNPADWELCRGFRARSLPRGVGYDVAGVIEASGTGVDDVAVGDLVFGTADFLGQPSAGAADVAILDSWYRVPDGLDPARAAVLPMAVQTAVWTLDAMNVEPGTTLLVNGAGAMVGFAAAQIALRRGARVVATAGSTFAAELTAMGARVTGYGPGMADRVRELAGAVDLVLDAPPPSPGTLPELIGLVGDPQRVMTISNHDEARQLGARVNLDHLAAPAPAGTFLPRYAALAADGAFGLPIARTYPLAEWRAAVELSRSGRPHGKVVLRPEP</sequence>
<dbReference type="SMART" id="SM00829">
    <property type="entry name" value="PKS_ER"/>
    <property type="match status" value="1"/>
</dbReference>
<comment type="caution">
    <text evidence="3">The sequence shown here is derived from an EMBL/GenBank/DDBJ whole genome shotgun (WGS) entry which is preliminary data.</text>
</comment>
<dbReference type="Pfam" id="PF08240">
    <property type="entry name" value="ADH_N"/>
    <property type="match status" value="1"/>
</dbReference>
<dbReference type="EMBL" id="BOPO01000002">
    <property type="protein sequence ID" value="GIL24855.1"/>
    <property type="molecule type" value="Genomic_DNA"/>
</dbReference>
<proteinExistence type="predicted"/>
<dbReference type="InterPro" id="IPR011032">
    <property type="entry name" value="GroES-like_sf"/>
</dbReference>
<evidence type="ECO:0000259" key="2">
    <source>
        <dbReference type="SMART" id="SM00829"/>
    </source>
</evidence>
<dbReference type="Proteomes" id="UP000614996">
    <property type="component" value="Unassembled WGS sequence"/>
</dbReference>
<name>A0A8J4A685_9ACTN</name>
<reference evidence="4" key="1">
    <citation type="journal article" date="2021" name="Int. J. Syst. Evol. Microbiol.">
        <title>Actinocatenispora comari sp. nov., an endophytic actinomycete isolated from aerial parts of Comarum salesowianum.</title>
        <authorList>
            <person name="Oyunbileg N."/>
            <person name="Iizaka Y."/>
            <person name="Hamada M."/>
            <person name="Davaapurev B.O."/>
            <person name="Fukumoto A."/>
            <person name="Tsetseg B."/>
            <person name="Kato F."/>
            <person name="Tamura T."/>
            <person name="Batkhuu J."/>
            <person name="Anzai Y."/>
        </authorList>
    </citation>
    <scope>NUCLEOTIDE SEQUENCE [LARGE SCALE GENOMIC DNA]</scope>
    <source>
        <strain evidence="4">NUM-2625</strain>
    </source>
</reference>
<dbReference type="SUPFAM" id="SSF50129">
    <property type="entry name" value="GroES-like"/>
    <property type="match status" value="1"/>
</dbReference>
<dbReference type="RefSeq" id="WP_207122482.1">
    <property type="nucleotide sequence ID" value="NZ_BOPO01000002.1"/>
</dbReference>
<dbReference type="Pfam" id="PF13602">
    <property type="entry name" value="ADH_zinc_N_2"/>
    <property type="match status" value="1"/>
</dbReference>
<evidence type="ECO:0000313" key="3">
    <source>
        <dbReference type="EMBL" id="GIL24855.1"/>
    </source>
</evidence>
<dbReference type="InterPro" id="IPR036291">
    <property type="entry name" value="NAD(P)-bd_dom_sf"/>
</dbReference>
<keyword evidence="4" id="KW-1185">Reference proteome</keyword>
<dbReference type="AlphaFoldDB" id="A0A8J4A685"/>
<dbReference type="CDD" id="cd05289">
    <property type="entry name" value="MDR_like_2"/>
    <property type="match status" value="1"/>
</dbReference>
<feature type="domain" description="Enoyl reductase (ER)" evidence="2">
    <location>
        <begin position="16"/>
        <end position="311"/>
    </location>
</feature>
<dbReference type="PANTHER" id="PTHR44154:SF1">
    <property type="entry name" value="QUINONE OXIDOREDUCTASE"/>
    <property type="match status" value="1"/>
</dbReference>
<protein>
    <submittedName>
        <fullName evidence="3">Oxidoreductase</fullName>
    </submittedName>
</protein>
<dbReference type="GO" id="GO:0016491">
    <property type="term" value="F:oxidoreductase activity"/>
    <property type="evidence" value="ECO:0007669"/>
    <property type="project" value="InterPro"/>
</dbReference>
<dbReference type="InterPro" id="IPR013154">
    <property type="entry name" value="ADH-like_N"/>
</dbReference>
<dbReference type="PANTHER" id="PTHR44154">
    <property type="entry name" value="QUINONE OXIDOREDUCTASE"/>
    <property type="match status" value="1"/>
</dbReference>
<keyword evidence="1" id="KW-0521">NADP</keyword>
<evidence type="ECO:0000313" key="4">
    <source>
        <dbReference type="Proteomes" id="UP000614996"/>
    </source>
</evidence>
<accession>A0A8J4A685</accession>
<gene>
    <name evidence="3" type="ORF">NUM_01100</name>
</gene>
<evidence type="ECO:0000256" key="1">
    <source>
        <dbReference type="ARBA" id="ARBA00022857"/>
    </source>
</evidence>
<dbReference type="InterPro" id="IPR020843">
    <property type="entry name" value="ER"/>
</dbReference>
<dbReference type="Gene3D" id="3.40.50.720">
    <property type="entry name" value="NAD(P)-binding Rossmann-like Domain"/>
    <property type="match status" value="1"/>
</dbReference>
<organism evidence="3 4">
    <name type="scientific">Actinocatenispora comari</name>
    <dbReference type="NCBI Taxonomy" id="2807577"/>
    <lineage>
        <taxon>Bacteria</taxon>
        <taxon>Bacillati</taxon>
        <taxon>Actinomycetota</taxon>
        <taxon>Actinomycetes</taxon>
        <taxon>Micromonosporales</taxon>
        <taxon>Micromonosporaceae</taxon>
        <taxon>Actinocatenispora</taxon>
    </lineage>
</organism>
<dbReference type="SUPFAM" id="SSF51735">
    <property type="entry name" value="NAD(P)-binding Rossmann-fold domains"/>
    <property type="match status" value="1"/>
</dbReference>
<dbReference type="Gene3D" id="3.90.180.10">
    <property type="entry name" value="Medium-chain alcohol dehydrogenases, catalytic domain"/>
    <property type="match status" value="1"/>
</dbReference>